<comment type="caution">
    <text evidence="1">The sequence shown here is derived from an EMBL/GenBank/DDBJ whole genome shotgun (WGS) entry which is preliminary data.</text>
</comment>
<dbReference type="AlphaFoldDB" id="A0A1F6WYR3"/>
<dbReference type="Proteomes" id="UP000185809">
    <property type="component" value="Unassembled WGS sequence"/>
</dbReference>
<proteinExistence type="predicted"/>
<name>A0A1F6WYR3_9BACT</name>
<dbReference type="EMBL" id="MFUP01000016">
    <property type="protein sequence ID" value="OGI87018.1"/>
    <property type="molecule type" value="Genomic_DNA"/>
</dbReference>
<accession>A0A1F6WYR3</accession>
<sequence length="269" mass="31011">MEKPNFDSKEYRDKLADDLKEMKKTDPEMAQTVLSEEKNTTRYKIAEDVNSEKRPERVEFFKELRNSIKEGDLSKYFEYKKSKELYKKETLAEDLHFSQGELKEMAKDFIINDKLKGAGSLVLGEEGSGTISNYEIKSAIEGFLIGIGYKPAENKETNLFILNELLKKNIRKADYFGFAAWQNEAIEPETALAIVDQANPSSFAVKSEEYKTVFNNNNGMAWMEKDGKKIQEGFSKEFLTEFIKNHPNSKIHLSGRIDRNFNLTFIFSN</sequence>
<evidence type="ECO:0000313" key="1">
    <source>
        <dbReference type="EMBL" id="OGI87018.1"/>
    </source>
</evidence>
<reference evidence="1 2" key="1">
    <citation type="journal article" date="2016" name="Nat. Commun.">
        <title>Thousands of microbial genomes shed light on interconnected biogeochemical processes in an aquifer system.</title>
        <authorList>
            <person name="Anantharaman K."/>
            <person name="Brown C.T."/>
            <person name="Hug L.A."/>
            <person name="Sharon I."/>
            <person name="Castelle C.J."/>
            <person name="Probst A.J."/>
            <person name="Thomas B.C."/>
            <person name="Singh A."/>
            <person name="Wilkins M.J."/>
            <person name="Karaoz U."/>
            <person name="Brodie E.L."/>
            <person name="Williams K.H."/>
            <person name="Hubbard S.S."/>
            <person name="Banfield J.F."/>
        </authorList>
    </citation>
    <scope>NUCLEOTIDE SEQUENCE [LARGE SCALE GENOMIC DNA]</scope>
</reference>
<evidence type="ECO:0000313" key="2">
    <source>
        <dbReference type="Proteomes" id="UP000185809"/>
    </source>
</evidence>
<organism evidence="1 2">
    <name type="scientific">Candidatus Nomurabacteria bacterium RIFCSPLOWO2_01_FULL_33_24</name>
    <dbReference type="NCBI Taxonomy" id="1801765"/>
    <lineage>
        <taxon>Bacteria</taxon>
        <taxon>Candidatus Nomuraibacteriota</taxon>
    </lineage>
</organism>
<gene>
    <name evidence="1" type="ORF">A2995_00405</name>
</gene>
<protein>
    <submittedName>
        <fullName evidence="1">Uncharacterized protein</fullName>
    </submittedName>
</protein>